<accession>A0A845LGT0</accession>
<dbReference type="Gene3D" id="3.60.15.10">
    <property type="entry name" value="Ribonuclease Z/Hydroxyacylglutathione hydrolase-like"/>
    <property type="match status" value="1"/>
</dbReference>
<dbReference type="OrthoDB" id="9761531at2"/>
<protein>
    <submittedName>
        <fullName evidence="2">MBL fold metallo-hydrolase</fullName>
    </submittedName>
</protein>
<dbReference type="PANTHER" id="PTHR23131:SF4">
    <property type="entry name" value="METALLO-BETA-LACTAMASE SUPERFAMILY POTEIN"/>
    <property type="match status" value="1"/>
</dbReference>
<evidence type="ECO:0000313" key="2">
    <source>
        <dbReference type="EMBL" id="MZP43635.1"/>
    </source>
</evidence>
<keyword evidence="2" id="KW-0378">Hydrolase</keyword>
<proteinExistence type="predicted"/>
<reference evidence="2 3" key="1">
    <citation type="submission" date="2020-01" db="EMBL/GenBank/DDBJ databases">
        <title>Whole genome sequence of Heliobacterium gestii DSM 11169.</title>
        <authorList>
            <person name="Kyndt J.A."/>
            <person name="Meyer T.E."/>
        </authorList>
    </citation>
    <scope>NUCLEOTIDE SEQUENCE [LARGE SCALE GENOMIC DNA]</scope>
    <source>
        <strain evidence="2 3">DSM 11169</strain>
    </source>
</reference>
<evidence type="ECO:0000259" key="1">
    <source>
        <dbReference type="SMART" id="SM00849"/>
    </source>
</evidence>
<keyword evidence="3" id="KW-1185">Reference proteome</keyword>
<dbReference type="SMART" id="SM00849">
    <property type="entry name" value="Lactamase_B"/>
    <property type="match status" value="1"/>
</dbReference>
<organism evidence="2 3">
    <name type="scientific">Heliomicrobium gestii</name>
    <name type="common">Heliobacterium gestii</name>
    <dbReference type="NCBI Taxonomy" id="2699"/>
    <lineage>
        <taxon>Bacteria</taxon>
        <taxon>Bacillati</taxon>
        <taxon>Bacillota</taxon>
        <taxon>Clostridia</taxon>
        <taxon>Eubacteriales</taxon>
        <taxon>Heliobacteriaceae</taxon>
        <taxon>Heliomicrobium</taxon>
    </lineage>
</organism>
<gene>
    <name evidence="2" type="ORF">GTO89_11340</name>
</gene>
<sequence length="351" mass="39749">MARIIPLQIPTDYPVGDVIAYLIDDKKKVLIDTGPPSPKAMTCLRQQLSAAGCELRDLDDIIITHYHIDHFGLAHLLYEEAQIAITMHSLDHYSFTTEQTVAKMLMQGWALPTDMVQKMERSAKGIFIPEAYRRKDVQYKWIQEEERLDTGEFQFQIIHTPGHSLGHVALWEAKQGWLLSGDLLLQQIVPNPYLSQVAGQRIRTLPLFFNSLDKIDAVGPKICFPSHGPSFHYDREIVQRLKRHFIDKALAVFEILHERKQADLITLAQALYPKEILRDGFGVFSKVIGCLDLLEELGLIQYEKGTVHPVIQNTGWARQRLVERHGLDKSAHGAGLAGRFTGSAISGQQRT</sequence>
<name>A0A845LGT0_HELGE</name>
<dbReference type="EMBL" id="WXEX01000009">
    <property type="protein sequence ID" value="MZP43635.1"/>
    <property type="molecule type" value="Genomic_DNA"/>
</dbReference>
<dbReference type="AlphaFoldDB" id="A0A845LGT0"/>
<dbReference type="RefSeq" id="WP_161262206.1">
    <property type="nucleotide sequence ID" value="NZ_JAFBDC010000009.1"/>
</dbReference>
<dbReference type="SUPFAM" id="SSF56281">
    <property type="entry name" value="Metallo-hydrolase/oxidoreductase"/>
    <property type="match status" value="1"/>
</dbReference>
<dbReference type="InterPro" id="IPR001279">
    <property type="entry name" value="Metallo-B-lactamas"/>
</dbReference>
<comment type="caution">
    <text evidence="2">The sequence shown here is derived from an EMBL/GenBank/DDBJ whole genome shotgun (WGS) entry which is preliminary data.</text>
</comment>
<dbReference type="Pfam" id="PF00753">
    <property type="entry name" value="Lactamase_B"/>
    <property type="match status" value="1"/>
</dbReference>
<dbReference type="Proteomes" id="UP000471031">
    <property type="component" value="Unassembled WGS sequence"/>
</dbReference>
<dbReference type="PANTHER" id="PTHR23131">
    <property type="entry name" value="ENDORIBONUCLEASE LACTB2"/>
    <property type="match status" value="1"/>
</dbReference>
<dbReference type="InterPro" id="IPR036866">
    <property type="entry name" value="RibonucZ/Hydroxyglut_hydro"/>
</dbReference>
<feature type="domain" description="Metallo-beta-lactamase" evidence="1">
    <location>
        <begin position="17"/>
        <end position="227"/>
    </location>
</feature>
<dbReference type="InterPro" id="IPR050662">
    <property type="entry name" value="Sec-metab_biosynth-thioest"/>
</dbReference>
<evidence type="ECO:0000313" key="3">
    <source>
        <dbReference type="Proteomes" id="UP000471031"/>
    </source>
</evidence>
<dbReference type="GO" id="GO:0016787">
    <property type="term" value="F:hydrolase activity"/>
    <property type="evidence" value="ECO:0007669"/>
    <property type="project" value="UniProtKB-KW"/>
</dbReference>